<sequence length="69" mass="7941">MVRWFWESCLSSPILWAVDGLFSFSFHFSLGELCVMEAKYPRSFNGFLVVFPCRLSLLSFLVVLSSLAR</sequence>
<dbReference type="AlphaFoldDB" id="A0AAN6NCD1"/>
<name>A0AAN6NCD1_9PEZI</name>
<keyword evidence="1" id="KW-1133">Transmembrane helix</keyword>
<keyword evidence="1" id="KW-0812">Transmembrane</keyword>
<evidence type="ECO:0000313" key="2">
    <source>
        <dbReference type="EMBL" id="KAK3943186.1"/>
    </source>
</evidence>
<evidence type="ECO:0000256" key="1">
    <source>
        <dbReference type="SAM" id="Phobius"/>
    </source>
</evidence>
<dbReference type="EMBL" id="MU853768">
    <property type="protein sequence ID" value="KAK3943186.1"/>
    <property type="molecule type" value="Genomic_DNA"/>
</dbReference>
<evidence type="ECO:0000313" key="3">
    <source>
        <dbReference type="Proteomes" id="UP001303473"/>
    </source>
</evidence>
<dbReference type="Proteomes" id="UP001303473">
    <property type="component" value="Unassembled WGS sequence"/>
</dbReference>
<accession>A0AAN6NCD1</accession>
<feature type="transmembrane region" description="Helical" evidence="1">
    <location>
        <begin position="47"/>
        <end position="68"/>
    </location>
</feature>
<organism evidence="2 3">
    <name type="scientific">Diplogelasinospora grovesii</name>
    <dbReference type="NCBI Taxonomy" id="303347"/>
    <lineage>
        <taxon>Eukaryota</taxon>
        <taxon>Fungi</taxon>
        <taxon>Dikarya</taxon>
        <taxon>Ascomycota</taxon>
        <taxon>Pezizomycotina</taxon>
        <taxon>Sordariomycetes</taxon>
        <taxon>Sordariomycetidae</taxon>
        <taxon>Sordariales</taxon>
        <taxon>Diplogelasinosporaceae</taxon>
        <taxon>Diplogelasinospora</taxon>
    </lineage>
</organism>
<feature type="transmembrane region" description="Helical" evidence="1">
    <location>
        <begin position="14"/>
        <end position="35"/>
    </location>
</feature>
<protein>
    <submittedName>
        <fullName evidence="2">Uncharacterized protein</fullName>
    </submittedName>
</protein>
<proteinExistence type="predicted"/>
<gene>
    <name evidence="2" type="ORF">QBC46DRAFT_49477</name>
</gene>
<keyword evidence="3" id="KW-1185">Reference proteome</keyword>
<comment type="caution">
    <text evidence="2">The sequence shown here is derived from an EMBL/GenBank/DDBJ whole genome shotgun (WGS) entry which is preliminary data.</text>
</comment>
<keyword evidence="1" id="KW-0472">Membrane</keyword>
<reference evidence="3" key="1">
    <citation type="journal article" date="2023" name="Mol. Phylogenet. Evol.">
        <title>Genome-scale phylogeny and comparative genomics of the fungal order Sordariales.</title>
        <authorList>
            <person name="Hensen N."/>
            <person name="Bonometti L."/>
            <person name="Westerberg I."/>
            <person name="Brannstrom I.O."/>
            <person name="Guillou S."/>
            <person name="Cros-Aarteil S."/>
            <person name="Calhoun S."/>
            <person name="Haridas S."/>
            <person name="Kuo A."/>
            <person name="Mondo S."/>
            <person name="Pangilinan J."/>
            <person name="Riley R."/>
            <person name="LaButti K."/>
            <person name="Andreopoulos B."/>
            <person name="Lipzen A."/>
            <person name="Chen C."/>
            <person name="Yan M."/>
            <person name="Daum C."/>
            <person name="Ng V."/>
            <person name="Clum A."/>
            <person name="Steindorff A."/>
            <person name="Ohm R.A."/>
            <person name="Martin F."/>
            <person name="Silar P."/>
            <person name="Natvig D.O."/>
            <person name="Lalanne C."/>
            <person name="Gautier V."/>
            <person name="Ament-Velasquez S.L."/>
            <person name="Kruys A."/>
            <person name="Hutchinson M.I."/>
            <person name="Powell A.J."/>
            <person name="Barry K."/>
            <person name="Miller A.N."/>
            <person name="Grigoriev I.V."/>
            <person name="Debuchy R."/>
            <person name="Gladieux P."/>
            <person name="Hiltunen Thoren M."/>
            <person name="Johannesson H."/>
        </authorList>
    </citation>
    <scope>NUCLEOTIDE SEQUENCE [LARGE SCALE GENOMIC DNA]</scope>
    <source>
        <strain evidence="3">CBS 340.73</strain>
    </source>
</reference>